<dbReference type="Pfam" id="PF03454">
    <property type="entry name" value="MoeA_C"/>
    <property type="match status" value="1"/>
</dbReference>
<evidence type="ECO:0000259" key="14">
    <source>
        <dbReference type="SMART" id="SM00852"/>
    </source>
</evidence>
<dbReference type="OrthoDB" id="9804758at2"/>
<dbReference type="GO" id="GO:0006777">
    <property type="term" value="P:Mo-molybdopterin cofactor biosynthetic process"/>
    <property type="evidence" value="ECO:0007669"/>
    <property type="project" value="UniProtKB-UniRule"/>
</dbReference>
<proteinExistence type="inferred from homology"/>
<evidence type="ECO:0000256" key="12">
    <source>
        <dbReference type="ARBA" id="ARBA00047317"/>
    </source>
</evidence>
<dbReference type="Proteomes" id="UP000218765">
    <property type="component" value="Chromosome"/>
</dbReference>
<evidence type="ECO:0000256" key="2">
    <source>
        <dbReference type="ARBA" id="ARBA00002901"/>
    </source>
</evidence>
<dbReference type="InterPro" id="IPR001453">
    <property type="entry name" value="MoaB/Mog_dom"/>
</dbReference>
<dbReference type="CDD" id="cd00887">
    <property type="entry name" value="MoeA"/>
    <property type="match status" value="1"/>
</dbReference>
<keyword evidence="8 13" id="KW-0808">Transferase</keyword>
<dbReference type="InterPro" id="IPR008284">
    <property type="entry name" value="MoCF_biosynth_CS"/>
</dbReference>
<keyword evidence="11 13" id="KW-0501">Molybdenum cofactor biosynthesis</keyword>
<comment type="pathway">
    <text evidence="3 13">Cofactor biosynthesis; molybdopterin biosynthesis.</text>
</comment>
<name>A0A1Z4VTU2_9GAMM</name>
<dbReference type="Gene3D" id="3.90.105.10">
    <property type="entry name" value="Molybdopterin biosynthesis moea protein, domain 2"/>
    <property type="match status" value="1"/>
</dbReference>
<dbReference type="FunFam" id="3.40.980.10:FF:000004">
    <property type="entry name" value="Molybdopterin molybdenumtransferase"/>
    <property type="match status" value="1"/>
</dbReference>
<dbReference type="InterPro" id="IPR005110">
    <property type="entry name" value="MoeA_linker/N"/>
</dbReference>
<evidence type="ECO:0000256" key="8">
    <source>
        <dbReference type="ARBA" id="ARBA00022679"/>
    </source>
</evidence>
<dbReference type="Gene3D" id="2.40.340.10">
    <property type="entry name" value="MoeA, C-terminal, domain IV"/>
    <property type="match status" value="1"/>
</dbReference>
<comment type="similarity">
    <text evidence="4 13">Belongs to the MoeA family.</text>
</comment>
<comment type="cofactor">
    <cofactor evidence="1 13">
        <name>Mg(2+)</name>
        <dbReference type="ChEBI" id="CHEBI:18420"/>
    </cofactor>
</comment>
<reference evidence="15 16" key="1">
    <citation type="submission" date="2017-05" db="EMBL/GenBank/DDBJ databases">
        <title>Thiocyanate degradation by Thiohalobacter thiocyanaticus FOKN1.</title>
        <authorList>
            <person name="Oshiki M."/>
            <person name="Fukushima T."/>
            <person name="Kawano S."/>
            <person name="Nakagawa J."/>
        </authorList>
    </citation>
    <scope>NUCLEOTIDE SEQUENCE [LARGE SCALE GENOMIC DNA]</scope>
    <source>
        <strain evidence="15 16">FOKN1</strain>
    </source>
</reference>
<dbReference type="KEGG" id="ttc:FOKN1_2450"/>
<keyword evidence="9 13" id="KW-0479">Metal-binding</keyword>
<dbReference type="SMART" id="SM00852">
    <property type="entry name" value="MoCF_biosynth"/>
    <property type="match status" value="1"/>
</dbReference>
<dbReference type="PROSITE" id="PS01079">
    <property type="entry name" value="MOCF_BIOSYNTHESIS_2"/>
    <property type="match status" value="1"/>
</dbReference>
<dbReference type="InterPro" id="IPR005111">
    <property type="entry name" value="MoeA_C_domain_IV"/>
</dbReference>
<evidence type="ECO:0000256" key="10">
    <source>
        <dbReference type="ARBA" id="ARBA00022842"/>
    </source>
</evidence>
<dbReference type="EMBL" id="AP018052">
    <property type="protein sequence ID" value="BAZ94822.1"/>
    <property type="molecule type" value="Genomic_DNA"/>
</dbReference>
<keyword evidence="10 13" id="KW-0460">Magnesium</keyword>
<evidence type="ECO:0000256" key="5">
    <source>
        <dbReference type="ARBA" id="ARBA00013269"/>
    </source>
</evidence>
<dbReference type="AlphaFoldDB" id="A0A1Z4VTU2"/>
<dbReference type="NCBIfam" id="TIGR00177">
    <property type="entry name" value="molyb_syn"/>
    <property type="match status" value="1"/>
</dbReference>
<dbReference type="InterPro" id="IPR036688">
    <property type="entry name" value="MoeA_C_domain_IV_sf"/>
</dbReference>
<comment type="catalytic activity">
    <reaction evidence="12">
        <text>adenylyl-molybdopterin + molybdate = Mo-molybdopterin + AMP + H(+)</text>
        <dbReference type="Rhea" id="RHEA:35047"/>
        <dbReference type="ChEBI" id="CHEBI:15378"/>
        <dbReference type="ChEBI" id="CHEBI:36264"/>
        <dbReference type="ChEBI" id="CHEBI:62727"/>
        <dbReference type="ChEBI" id="CHEBI:71302"/>
        <dbReference type="ChEBI" id="CHEBI:456215"/>
        <dbReference type="EC" id="2.10.1.1"/>
    </reaction>
</comment>
<dbReference type="FunFam" id="2.40.340.10:FF:000003">
    <property type="entry name" value="Molybdopterin molybdenumtransferase"/>
    <property type="match status" value="1"/>
</dbReference>
<dbReference type="FunFam" id="2.170.190.11:FF:000001">
    <property type="entry name" value="Molybdopterin molybdenumtransferase"/>
    <property type="match status" value="1"/>
</dbReference>
<accession>A0A1Z4VTU2</accession>
<keyword evidence="16" id="KW-1185">Reference proteome</keyword>
<dbReference type="Gene3D" id="2.170.190.11">
    <property type="entry name" value="Molybdopterin biosynthesis moea protein, domain 3"/>
    <property type="match status" value="1"/>
</dbReference>
<organism evidence="15 16">
    <name type="scientific">Thiohalobacter thiocyanaticus</name>
    <dbReference type="NCBI Taxonomy" id="585455"/>
    <lineage>
        <taxon>Bacteria</taxon>
        <taxon>Pseudomonadati</taxon>
        <taxon>Pseudomonadota</taxon>
        <taxon>Gammaproteobacteria</taxon>
        <taxon>Thiohalobacterales</taxon>
        <taxon>Thiohalobacteraceae</taxon>
        <taxon>Thiohalobacter</taxon>
    </lineage>
</organism>
<evidence type="ECO:0000256" key="9">
    <source>
        <dbReference type="ARBA" id="ARBA00022723"/>
    </source>
</evidence>
<evidence type="ECO:0000256" key="13">
    <source>
        <dbReference type="RuleBase" id="RU365090"/>
    </source>
</evidence>
<evidence type="ECO:0000313" key="15">
    <source>
        <dbReference type="EMBL" id="BAZ94822.1"/>
    </source>
</evidence>
<dbReference type="GO" id="GO:0046872">
    <property type="term" value="F:metal ion binding"/>
    <property type="evidence" value="ECO:0007669"/>
    <property type="project" value="UniProtKB-UniRule"/>
</dbReference>
<protein>
    <recommendedName>
        <fullName evidence="6 13">Molybdopterin molybdenumtransferase</fullName>
        <ecNumber evidence="5 13">2.10.1.1</ecNumber>
    </recommendedName>
</protein>
<dbReference type="UniPathway" id="UPA00344"/>
<dbReference type="InterPro" id="IPR038987">
    <property type="entry name" value="MoeA-like"/>
</dbReference>
<evidence type="ECO:0000256" key="7">
    <source>
        <dbReference type="ARBA" id="ARBA00022505"/>
    </source>
</evidence>
<gene>
    <name evidence="15" type="ORF">FOKN1_2450</name>
</gene>
<dbReference type="PANTHER" id="PTHR10192">
    <property type="entry name" value="MOLYBDOPTERIN BIOSYNTHESIS PROTEIN"/>
    <property type="match status" value="1"/>
</dbReference>
<dbReference type="SUPFAM" id="SSF63882">
    <property type="entry name" value="MoeA N-terminal region -like"/>
    <property type="match status" value="1"/>
</dbReference>
<dbReference type="NCBIfam" id="NF045515">
    <property type="entry name" value="Glp_gephyrin"/>
    <property type="match status" value="1"/>
</dbReference>
<comment type="function">
    <text evidence="2 13">Catalyzes the insertion of molybdate into adenylated molybdopterin with the concomitant release of AMP.</text>
</comment>
<keyword evidence="7 13" id="KW-0500">Molybdenum</keyword>
<evidence type="ECO:0000256" key="11">
    <source>
        <dbReference type="ARBA" id="ARBA00023150"/>
    </source>
</evidence>
<sequence>MTASNQDPCAAPEQKLLPVAEARSRILDAVAPIEGDEMLPLRSALGRILAEPVRAGIDVPAFANSAMDGYAVRGADLAADTACAFELIGQAMAGTPFDGSVGPGQAVRIMTGAVIPEGADTVIMQEQVKVDGRRVRIGPGQKAGANVRHAGEDIRAGETVLEAGIRLLPPQLGVIASLGQAEVRVRRRLRVAFFSTGDELVGLGQPLGPGRIYDSNRYTLHAMLTRLGAEVIDLGVIPDSRDAVRMAFADAAAQADAVITSGGVSVGEADYVKETLEAMGEIDFWRIAMKPGKPLAIGRLGAARFFGLPGNPVSVMATFYQFTQPALEKMMGTTPAPPPLLQARVAVALKKSPGRLEFQRGFMEATANGELHVRPTGGQGSHLMTSMSRANCFIILPAESGGAEAGAMVQIQPFAGLV</sequence>
<evidence type="ECO:0000256" key="3">
    <source>
        <dbReference type="ARBA" id="ARBA00005046"/>
    </source>
</evidence>
<dbReference type="RefSeq" id="WP_096366875.1">
    <property type="nucleotide sequence ID" value="NZ_AP018052.1"/>
</dbReference>
<dbReference type="Pfam" id="PF03453">
    <property type="entry name" value="MoeA_N"/>
    <property type="match status" value="1"/>
</dbReference>
<evidence type="ECO:0000256" key="6">
    <source>
        <dbReference type="ARBA" id="ARBA00021108"/>
    </source>
</evidence>
<evidence type="ECO:0000256" key="4">
    <source>
        <dbReference type="ARBA" id="ARBA00010763"/>
    </source>
</evidence>
<dbReference type="EC" id="2.10.1.1" evidence="5 13"/>
<dbReference type="GO" id="GO:0005829">
    <property type="term" value="C:cytosol"/>
    <property type="evidence" value="ECO:0007669"/>
    <property type="project" value="TreeGrafter"/>
</dbReference>
<dbReference type="InterPro" id="IPR036425">
    <property type="entry name" value="MoaB/Mog-like_dom_sf"/>
</dbReference>
<dbReference type="SUPFAM" id="SSF63867">
    <property type="entry name" value="MoeA C-terminal domain-like"/>
    <property type="match status" value="1"/>
</dbReference>
<dbReference type="GO" id="GO:0061599">
    <property type="term" value="F:molybdopterin molybdotransferase activity"/>
    <property type="evidence" value="ECO:0007669"/>
    <property type="project" value="UniProtKB-UniRule"/>
</dbReference>
<dbReference type="Gene3D" id="3.40.980.10">
    <property type="entry name" value="MoaB/Mog-like domain"/>
    <property type="match status" value="1"/>
</dbReference>
<dbReference type="InterPro" id="IPR036135">
    <property type="entry name" value="MoeA_linker/N_sf"/>
</dbReference>
<evidence type="ECO:0000313" key="16">
    <source>
        <dbReference type="Proteomes" id="UP000218765"/>
    </source>
</evidence>
<dbReference type="SUPFAM" id="SSF53218">
    <property type="entry name" value="Molybdenum cofactor biosynthesis proteins"/>
    <property type="match status" value="1"/>
</dbReference>
<evidence type="ECO:0000256" key="1">
    <source>
        <dbReference type="ARBA" id="ARBA00001946"/>
    </source>
</evidence>
<dbReference type="Pfam" id="PF00994">
    <property type="entry name" value="MoCF_biosynth"/>
    <property type="match status" value="1"/>
</dbReference>
<feature type="domain" description="MoaB/Mog" evidence="14">
    <location>
        <begin position="192"/>
        <end position="329"/>
    </location>
</feature>
<dbReference type="PANTHER" id="PTHR10192:SF5">
    <property type="entry name" value="GEPHYRIN"/>
    <property type="match status" value="1"/>
</dbReference>